<reference evidence="6 7" key="2">
    <citation type="journal article" date="2017" name="Front. Plant Sci.">
        <title>Gene Classification and Mining of Molecular Markers Useful in Red Clover (Trifolium pratense) Breeding.</title>
        <authorList>
            <person name="Istvanek J."/>
            <person name="Dluhosova J."/>
            <person name="Dluhos P."/>
            <person name="Patkova L."/>
            <person name="Nedelnik J."/>
            <person name="Repkova J."/>
        </authorList>
    </citation>
    <scope>NUCLEOTIDE SEQUENCE [LARGE SCALE GENOMIC DNA]</scope>
    <source>
        <strain evidence="7">cv. Tatra</strain>
        <tissue evidence="6">Young leaves</tissue>
    </source>
</reference>
<dbReference type="EMBL" id="ASHM01079824">
    <property type="protein sequence ID" value="PNX59010.1"/>
    <property type="molecule type" value="Genomic_DNA"/>
</dbReference>
<dbReference type="CDD" id="cd05833">
    <property type="entry name" value="Ribosomal_P2"/>
    <property type="match status" value="1"/>
</dbReference>
<dbReference type="Proteomes" id="UP000236291">
    <property type="component" value="Unassembled WGS sequence"/>
</dbReference>
<evidence type="ECO:0000256" key="3">
    <source>
        <dbReference type="ARBA" id="ARBA00011266"/>
    </source>
</evidence>
<accession>A0A2K3JYE3</accession>
<dbReference type="GO" id="GO:0022625">
    <property type="term" value="C:cytosolic large ribosomal subunit"/>
    <property type="evidence" value="ECO:0007669"/>
    <property type="project" value="InterPro"/>
</dbReference>
<evidence type="ECO:0000256" key="4">
    <source>
        <dbReference type="ARBA" id="ARBA00022980"/>
    </source>
</evidence>
<sequence>MQPVIPIPTRTNVDRRILGWETTTSTKTIKNIHGSVGAEAKDARIELFLFEIKGKYLVEVVASRKEKLASVPSSGGGVVAAAPASGGWCCSCSC</sequence>
<evidence type="ECO:0000256" key="1">
    <source>
        <dbReference type="ARBA" id="ARBA00003362"/>
    </source>
</evidence>
<dbReference type="InterPro" id="IPR038716">
    <property type="entry name" value="P1/P2_N_sf"/>
</dbReference>
<evidence type="ECO:0000313" key="7">
    <source>
        <dbReference type="Proteomes" id="UP000236291"/>
    </source>
</evidence>
<evidence type="ECO:0000256" key="5">
    <source>
        <dbReference type="ARBA" id="ARBA00023274"/>
    </source>
</evidence>
<keyword evidence="5" id="KW-0687">Ribonucleoprotein</keyword>
<comment type="similarity">
    <text evidence="2">Belongs to the eukaryotic ribosomal protein P1/P2 family.</text>
</comment>
<comment type="subunit">
    <text evidence="3">P1 and P2 exist as dimers at the large ribosomal subunit.</text>
</comment>
<dbReference type="GO" id="GO:0002182">
    <property type="term" value="P:cytoplasmic translational elongation"/>
    <property type="evidence" value="ECO:0007669"/>
    <property type="project" value="InterPro"/>
</dbReference>
<comment type="caution">
    <text evidence="6">The sequence shown here is derived from an EMBL/GenBank/DDBJ whole genome shotgun (WGS) entry which is preliminary data.</text>
</comment>
<dbReference type="PANTHER" id="PTHR21141:SF115">
    <property type="entry name" value="LARGE RIBOSOMAL SUBUNIT PROTEIN P2W"/>
    <property type="match status" value="1"/>
</dbReference>
<dbReference type="AlphaFoldDB" id="A0A2K3JYE3"/>
<evidence type="ECO:0000313" key="6">
    <source>
        <dbReference type="EMBL" id="PNX59010.1"/>
    </source>
</evidence>
<dbReference type="GO" id="GO:0003735">
    <property type="term" value="F:structural constituent of ribosome"/>
    <property type="evidence" value="ECO:0007669"/>
    <property type="project" value="InterPro"/>
</dbReference>
<dbReference type="STRING" id="57577.A0A2K3JYE3"/>
<name>A0A2K3JYE3_TRIPR</name>
<gene>
    <name evidence="6" type="ORF">L195_g051202</name>
</gene>
<dbReference type="PANTHER" id="PTHR21141">
    <property type="entry name" value="60S ACIDIC RIBOSOMAL PROTEIN FAMILY MEMBER"/>
    <property type="match status" value="1"/>
</dbReference>
<evidence type="ECO:0000256" key="2">
    <source>
        <dbReference type="ARBA" id="ARBA00005436"/>
    </source>
</evidence>
<protein>
    <submittedName>
        <fullName evidence="6">60S acidic ribosomal protein p2b-like</fullName>
    </submittedName>
</protein>
<reference evidence="6 7" key="1">
    <citation type="journal article" date="2014" name="Am. J. Bot.">
        <title>Genome assembly and annotation for red clover (Trifolium pratense; Fabaceae).</title>
        <authorList>
            <person name="Istvanek J."/>
            <person name="Jaros M."/>
            <person name="Krenek A."/>
            <person name="Repkova J."/>
        </authorList>
    </citation>
    <scope>NUCLEOTIDE SEQUENCE [LARGE SCALE GENOMIC DNA]</scope>
    <source>
        <strain evidence="7">cv. Tatra</strain>
        <tissue evidence="6">Young leaves</tissue>
    </source>
</reference>
<proteinExistence type="inferred from homology"/>
<comment type="function">
    <text evidence="1">Plays an important role in the elongation step of protein synthesis.</text>
</comment>
<organism evidence="6 7">
    <name type="scientific">Trifolium pratense</name>
    <name type="common">Red clover</name>
    <dbReference type="NCBI Taxonomy" id="57577"/>
    <lineage>
        <taxon>Eukaryota</taxon>
        <taxon>Viridiplantae</taxon>
        <taxon>Streptophyta</taxon>
        <taxon>Embryophyta</taxon>
        <taxon>Tracheophyta</taxon>
        <taxon>Spermatophyta</taxon>
        <taxon>Magnoliopsida</taxon>
        <taxon>eudicotyledons</taxon>
        <taxon>Gunneridae</taxon>
        <taxon>Pentapetalae</taxon>
        <taxon>rosids</taxon>
        <taxon>fabids</taxon>
        <taxon>Fabales</taxon>
        <taxon>Fabaceae</taxon>
        <taxon>Papilionoideae</taxon>
        <taxon>50 kb inversion clade</taxon>
        <taxon>NPAAA clade</taxon>
        <taxon>Hologalegina</taxon>
        <taxon>IRL clade</taxon>
        <taxon>Trifolieae</taxon>
        <taxon>Trifolium</taxon>
    </lineage>
</organism>
<dbReference type="InterPro" id="IPR044076">
    <property type="entry name" value="Ribosomal_P2"/>
</dbReference>
<dbReference type="Gene3D" id="1.10.10.1410">
    <property type="match status" value="1"/>
</dbReference>
<keyword evidence="4 6" id="KW-0689">Ribosomal protein</keyword>